<reference evidence="3" key="1">
    <citation type="submission" date="2019-04" db="EMBL/GenBank/DDBJ databases">
        <title>Sequencing of skin fungus with MAO and IRED activity.</title>
        <authorList>
            <person name="Marsaioli A.J."/>
            <person name="Bonatto J.M.C."/>
            <person name="Reis Junior O."/>
        </authorList>
    </citation>
    <scope>NUCLEOTIDE SEQUENCE</scope>
    <source>
        <strain evidence="3">28M1</strain>
    </source>
</reference>
<dbReference type="PANTHER" id="PTHR10127">
    <property type="entry name" value="DISCOIDIN, CUB, EGF, LAMININ , AND ZINC METALLOPROTEASE DOMAIN CONTAINING"/>
    <property type="match status" value="1"/>
</dbReference>
<keyword evidence="1" id="KW-0378">Hydrolase</keyword>
<dbReference type="EMBL" id="SWKV01000073">
    <property type="protein sequence ID" value="KAF3033986.1"/>
    <property type="molecule type" value="Genomic_DNA"/>
</dbReference>
<dbReference type="OrthoDB" id="291007at2759"/>
<evidence type="ECO:0000259" key="2">
    <source>
        <dbReference type="Pfam" id="PF01400"/>
    </source>
</evidence>
<dbReference type="GO" id="GO:0004222">
    <property type="term" value="F:metalloendopeptidase activity"/>
    <property type="evidence" value="ECO:0007669"/>
    <property type="project" value="UniProtKB-UniRule"/>
</dbReference>
<dbReference type="GO" id="GO:0046872">
    <property type="term" value="F:metal ion binding"/>
    <property type="evidence" value="ECO:0007669"/>
    <property type="project" value="UniProtKB-KW"/>
</dbReference>
<keyword evidence="4" id="KW-1185">Reference proteome</keyword>
<sequence>MPRVASALKAQLAQPWPLVTVGTEQLRVMNYCYATKLYRDYLHCAHVNPALEFLGDKLGSPASSHGHSVAFKEAGYTGKDDKRKRADDAGRHEMVLGVDADAIEIAHELGHVLGMVHEQVRNDRDERVKYECCNVQGYADALSKAVAVESLSEADAHRRLCEDHDFALKHSFMGSQFAKNPRGKTHDESGEFDMDSIMLYGSDVFAEPACDTHASKCPLLNFRYCFETAKTKDALTCNGNFWKALAMWLKALSHPSEANGHSLAWQEANNGEMDTAKYKTHYCYNDLRDINEALGMVWNDQVPKDTLIIRAVVDATQSKATVGYKGVSKGKHPHELVIGTKASTSVIAHEIGHVMGMVHEHNRNDRDEYVRFNCHNVRGFYDALGRAMSARVPPAEARKHLCEDRDFATQYGFNSPGFLKNEPLSGNSGKWGALDEPGGYDIDSIMHYSSYAFGDIAACTSSQDYCPLLEIQKDAQGNEIGTRRIPRPEEPSKGDAAWVKRNYCYPADADCSRR</sequence>
<feature type="domain" description="Peptidase M12A" evidence="2">
    <location>
        <begin position="331"/>
        <end position="378"/>
    </location>
</feature>
<evidence type="ECO:0000313" key="4">
    <source>
        <dbReference type="Proteomes" id="UP000758155"/>
    </source>
</evidence>
<feature type="domain" description="Peptidase M12A" evidence="2">
    <location>
        <begin position="91"/>
        <end position="136"/>
    </location>
</feature>
<dbReference type="Proteomes" id="UP000758155">
    <property type="component" value="Unassembled WGS sequence"/>
</dbReference>
<evidence type="ECO:0000256" key="1">
    <source>
        <dbReference type="RuleBase" id="RU361183"/>
    </source>
</evidence>
<keyword evidence="1" id="KW-0645">Protease</keyword>
<organism evidence="3 4">
    <name type="scientific">Didymella heteroderae</name>
    <dbReference type="NCBI Taxonomy" id="1769908"/>
    <lineage>
        <taxon>Eukaryota</taxon>
        <taxon>Fungi</taxon>
        <taxon>Dikarya</taxon>
        <taxon>Ascomycota</taxon>
        <taxon>Pezizomycotina</taxon>
        <taxon>Dothideomycetes</taxon>
        <taxon>Pleosporomycetidae</taxon>
        <taxon>Pleosporales</taxon>
        <taxon>Pleosporineae</taxon>
        <taxon>Didymellaceae</taxon>
        <taxon>Didymella</taxon>
    </lineage>
</organism>
<gene>
    <name evidence="3" type="ORF">E8E12_005229</name>
</gene>
<accession>A0A9P4WJE1</accession>
<dbReference type="InterPro" id="IPR024079">
    <property type="entry name" value="MetalloPept_cat_dom_sf"/>
</dbReference>
<dbReference type="Gene3D" id="3.40.390.10">
    <property type="entry name" value="Collagenase (Catalytic Domain)"/>
    <property type="match status" value="2"/>
</dbReference>
<comment type="cofactor">
    <cofactor evidence="1">
        <name>Zn(2+)</name>
        <dbReference type="ChEBI" id="CHEBI:29105"/>
    </cofactor>
    <text evidence="1">Binds 1 zinc ion per subunit.</text>
</comment>
<dbReference type="PANTHER" id="PTHR10127:SF850">
    <property type="entry name" value="METALLOENDOPEPTIDASE"/>
    <property type="match status" value="1"/>
</dbReference>
<keyword evidence="1" id="KW-0482">Metalloprotease</keyword>
<keyword evidence="1" id="KW-0479">Metal-binding</keyword>
<dbReference type="InterPro" id="IPR001506">
    <property type="entry name" value="Peptidase_M12A"/>
</dbReference>
<dbReference type="AlphaFoldDB" id="A0A9P4WJE1"/>
<dbReference type="PRINTS" id="PR00480">
    <property type="entry name" value="ASTACIN"/>
</dbReference>
<name>A0A9P4WJE1_9PLEO</name>
<dbReference type="Pfam" id="PF01400">
    <property type="entry name" value="Astacin"/>
    <property type="match status" value="2"/>
</dbReference>
<evidence type="ECO:0000313" key="3">
    <source>
        <dbReference type="EMBL" id="KAF3033986.1"/>
    </source>
</evidence>
<dbReference type="EC" id="3.4.24.-" evidence="1"/>
<dbReference type="GO" id="GO:0006508">
    <property type="term" value="P:proteolysis"/>
    <property type="evidence" value="ECO:0007669"/>
    <property type="project" value="UniProtKB-KW"/>
</dbReference>
<protein>
    <recommendedName>
        <fullName evidence="1">Metalloendopeptidase</fullName>
        <ecNumber evidence="1">3.4.24.-</ecNumber>
    </recommendedName>
</protein>
<proteinExistence type="predicted"/>
<comment type="caution">
    <text evidence="3">The sequence shown here is derived from an EMBL/GenBank/DDBJ whole genome shotgun (WGS) entry which is preliminary data.</text>
</comment>
<keyword evidence="1" id="KW-0862">Zinc</keyword>
<dbReference type="SUPFAM" id="SSF55486">
    <property type="entry name" value="Metalloproteases ('zincins'), catalytic domain"/>
    <property type="match status" value="3"/>
</dbReference>